<dbReference type="EMBL" id="RJVU01053773">
    <property type="protein sequence ID" value="ROL23531.1"/>
    <property type="molecule type" value="Genomic_DNA"/>
</dbReference>
<evidence type="ECO:0000259" key="2">
    <source>
        <dbReference type="PROSITE" id="PS50127"/>
    </source>
</evidence>
<comment type="caution">
    <text evidence="3">The sequence shown here is derived from an EMBL/GenBank/DDBJ whole genome shotgun (WGS) entry which is preliminary data.</text>
</comment>
<protein>
    <submittedName>
        <fullName evidence="3">Ubiquitin-conjugating enzyme E2 T</fullName>
    </submittedName>
</protein>
<feature type="region of interest" description="Disordered" evidence="1">
    <location>
        <begin position="65"/>
        <end position="100"/>
    </location>
</feature>
<evidence type="ECO:0000256" key="1">
    <source>
        <dbReference type="SAM" id="MobiDB-lite"/>
    </source>
</evidence>
<evidence type="ECO:0000313" key="3">
    <source>
        <dbReference type="EMBL" id="ROL23531.1"/>
    </source>
</evidence>
<proteinExistence type="predicted"/>
<keyword evidence="4" id="KW-1185">Reference proteome</keyword>
<dbReference type="InterPro" id="IPR016135">
    <property type="entry name" value="UBQ-conjugating_enzyme/RWD"/>
</dbReference>
<organism evidence="3 4">
    <name type="scientific">Anabarilius grahami</name>
    <name type="common">Kanglang fish</name>
    <name type="synonym">Barilius grahami</name>
    <dbReference type="NCBI Taxonomy" id="495550"/>
    <lineage>
        <taxon>Eukaryota</taxon>
        <taxon>Metazoa</taxon>
        <taxon>Chordata</taxon>
        <taxon>Craniata</taxon>
        <taxon>Vertebrata</taxon>
        <taxon>Euteleostomi</taxon>
        <taxon>Actinopterygii</taxon>
        <taxon>Neopterygii</taxon>
        <taxon>Teleostei</taxon>
        <taxon>Ostariophysi</taxon>
        <taxon>Cypriniformes</taxon>
        <taxon>Xenocyprididae</taxon>
        <taxon>Xenocypridinae</taxon>
        <taxon>Xenocypridinae incertae sedis</taxon>
        <taxon>Anabarilius</taxon>
    </lineage>
</organism>
<dbReference type="Pfam" id="PF00179">
    <property type="entry name" value="UQ_con"/>
    <property type="match status" value="1"/>
</dbReference>
<accession>A0A3N0Y1V2</accession>
<reference evidence="3 4" key="1">
    <citation type="submission" date="2018-10" db="EMBL/GenBank/DDBJ databases">
        <title>Genome assembly for a Yunnan-Guizhou Plateau 3E fish, Anabarilius grahami (Regan), and its evolutionary and genetic applications.</title>
        <authorList>
            <person name="Jiang W."/>
        </authorList>
    </citation>
    <scope>NUCLEOTIDE SEQUENCE [LARGE SCALE GENOMIC DNA]</scope>
    <source>
        <strain evidence="3">AG-KIZ</strain>
        <tissue evidence="3">Muscle</tissue>
    </source>
</reference>
<evidence type="ECO:0000313" key="4">
    <source>
        <dbReference type="Proteomes" id="UP000281406"/>
    </source>
</evidence>
<sequence>RYPFEPPKTRFLTPICHPNIDNAGRICLDALILPPKSSEFKYNKPLDLEKAKKWTAEHAIQKNKGCVETEEKTSTENKNKKTAKKREAQENLEHTKKVCI</sequence>
<dbReference type="PROSITE" id="PS50127">
    <property type="entry name" value="UBC_2"/>
    <property type="match status" value="1"/>
</dbReference>
<dbReference type="OrthoDB" id="9978460at2759"/>
<dbReference type="InterPro" id="IPR000608">
    <property type="entry name" value="UBC"/>
</dbReference>
<dbReference type="Gene3D" id="3.10.110.10">
    <property type="entry name" value="Ubiquitin Conjugating Enzyme"/>
    <property type="match status" value="1"/>
</dbReference>
<dbReference type="PANTHER" id="PTHR24068">
    <property type="entry name" value="UBIQUITIN-CONJUGATING ENZYME E2"/>
    <property type="match status" value="1"/>
</dbReference>
<dbReference type="AlphaFoldDB" id="A0A3N0Y1V2"/>
<feature type="domain" description="UBC core" evidence="2">
    <location>
        <begin position="1"/>
        <end position="97"/>
    </location>
</feature>
<gene>
    <name evidence="3" type="ORF">DPX16_18799</name>
</gene>
<feature type="non-terminal residue" evidence="3">
    <location>
        <position position="1"/>
    </location>
</feature>
<dbReference type="Proteomes" id="UP000281406">
    <property type="component" value="Unassembled WGS sequence"/>
</dbReference>
<name>A0A3N0Y1V2_ANAGA</name>
<dbReference type="SUPFAM" id="SSF54495">
    <property type="entry name" value="UBC-like"/>
    <property type="match status" value="1"/>
</dbReference>